<reference evidence="2" key="1">
    <citation type="journal article" date="2020" name="Nature">
        <title>Giant virus diversity and host interactions through global metagenomics.</title>
        <authorList>
            <person name="Schulz F."/>
            <person name="Roux S."/>
            <person name="Paez-Espino D."/>
            <person name="Jungbluth S."/>
            <person name="Walsh D.A."/>
            <person name="Denef V.J."/>
            <person name="McMahon K.D."/>
            <person name="Konstantinidis K.T."/>
            <person name="Eloe-Fadrosh E.A."/>
            <person name="Kyrpides N.C."/>
            <person name="Woyke T."/>
        </authorList>
    </citation>
    <scope>NUCLEOTIDE SEQUENCE</scope>
    <source>
        <strain evidence="2">GVMAG-S-1101165-83</strain>
    </source>
</reference>
<evidence type="ECO:0000313" key="2">
    <source>
        <dbReference type="EMBL" id="QHU10544.1"/>
    </source>
</evidence>
<keyword evidence="1" id="KW-1133">Transmembrane helix</keyword>
<sequence length="173" mass="19991">MQLFGNISNFNKTADYLPILIGVMWVETFVIFFTFMTSRSKVLEQWYRKYGLSAVMADVLIVIIGMIIARFLYPLFFTVFSLWKFIGLALSIQIVHDILFYYFFSLVPQGKNSMIDTFKSYAKEVGGYAILGDGAIIIFSCLAASHLATYSFNWNIINLILTLYFIPYLIYHK</sequence>
<feature type="transmembrane region" description="Helical" evidence="1">
    <location>
        <begin position="50"/>
        <end position="73"/>
    </location>
</feature>
<dbReference type="AlphaFoldDB" id="A0A6C0K3A6"/>
<name>A0A6C0K3A6_9ZZZZ</name>
<proteinExistence type="predicted"/>
<feature type="transmembrane region" description="Helical" evidence="1">
    <location>
        <begin position="85"/>
        <end position="104"/>
    </location>
</feature>
<dbReference type="EMBL" id="MN740769">
    <property type="protein sequence ID" value="QHU10544.1"/>
    <property type="molecule type" value="Genomic_DNA"/>
</dbReference>
<protein>
    <submittedName>
        <fullName evidence="2">Uncharacterized protein</fullName>
    </submittedName>
</protein>
<feature type="transmembrane region" description="Helical" evidence="1">
    <location>
        <begin position="16"/>
        <end position="38"/>
    </location>
</feature>
<accession>A0A6C0K3A6</accession>
<feature type="transmembrane region" description="Helical" evidence="1">
    <location>
        <begin position="125"/>
        <end position="146"/>
    </location>
</feature>
<keyword evidence="1" id="KW-0472">Membrane</keyword>
<feature type="transmembrane region" description="Helical" evidence="1">
    <location>
        <begin position="152"/>
        <end position="171"/>
    </location>
</feature>
<organism evidence="2">
    <name type="scientific">viral metagenome</name>
    <dbReference type="NCBI Taxonomy" id="1070528"/>
    <lineage>
        <taxon>unclassified sequences</taxon>
        <taxon>metagenomes</taxon>
        <taxon>organismal metagenomes</taxon>
    </lineage>
</organism>
<keyword evidence="1" id="KW-0812">Transmembrane</keyword>
<evidence type="ECO:0000256" key="1">
    <source>
        <dbReference type="SAM" id="Phobius"/>
    </source>
</evidence>